<feature type="compositionally biased region" description="Polar residues" evidence="1">
    <location>
        <begin position="427"/>
        <end position="448"/>
    </location>
</feature>
<dbReference type="Proteomes" id="UP000037696">
    <property type="component" value="Unassembled WGS sequence"/>
</dbReference>
<accession>A0A0M8PED1</accession>
<keyword evidence="3" id="KW-1185">Reference proteome</keyword>
<name>A0A0M8PED1_9EURO</name>
<dbReference type="EMBL" id="LHQQ01000035">
    <property type="protein sequence ID" value="KOS45990.1"/>
    <property type="molecule type" value="Genomic_DNA"/>
</dbReference>
<evidence type="ECO:0000313" key="3">
    <source>
        <dbReference type="Proteomes" id="UP000037696"/>
    </source>
</evidence>
<feature type="compositionally biased region" description="Low complexity" evidence="1">
    <location>
        <begin position="239"/>
        <end position="264"/>
    </location>
</feature>
<evidence type="ECO:0000313" key="2">
    <source>
        <dbReference type="EMBL" id="KOS45990.1"/>
    </source>
</evidence>
<reference evidence="2 3" key="1">
    <citation type="submission" date="2015-08" db="EMBL/GenBank/DDBJ databases">
        <title>Genome sequencing of Penicillium nordicum.</title>
        <authorList>
            <person name="Nguyen H.D."/>
            <person name="Seifert K.A."/>
        </authorList>
    </citation>
    <scope>NUCLEOTIDE SEQUENCE [LARGE SCALE GENOMIC DNA]</scope>
    <source>
        <strain evidence="2 3">DAOMC 185683</strain>
    </source>
</reference>
<feature type="region of interest" description="Disordered" evidence="1">
    <location>
        <begin position="96"/>
        <end position="299"/>
    </location>
</feature>
<feature type="compositionally biased region" description="Polar residues" evidence="1">
    <location>
        <begin position="190"/>
        <end position="209"/>
    </location>
</feature>
<feature type="compositionally biased region" description="Basic residues" evidence="1">
    <location>
        <begin position="457"/>
        <end position="469"/>
    </location>
</feature>
<feature type="compositionally biased region" description="Polar residues" evidence="1">
    <location>
        <begin position="475"/>
        <end position="509"/>
    </location>
</feature>
<gene>
    <name evidence="2" type="ORF">ACN38_g3086</name>
</gene>
<sequence length="701" mass="75984">MVSTVLSSQLAIVRALIQVPPLQVSIAGKRATDVTPIVVPRLKLVVNEPEDPTNASESPKDVTLTVIPRLKLVVNEPPEDSTNVSESPKDVTPTVIPRFKLVVNEPPEDSTNASESPKDVTPVAIPKLKLVVNNPPEDSTSESDTSSDSTNSNESPKDVTPTATPRLKLFCKPKSRPILESIPETVPSDPASSEHLSSPTNLGNQSSNMDPHKPRAESTSYESSSDYEASTSINATSDPPATSESPKPSSSKPSSSKPSSSSDEAPSRDAGNLSPLNFVPTPAMNPSLNPAMDPSMGPYMDPYQSTDPAVMPGISPFEDPNVAPSTFVFPEEAPDYSSVPIDPMGVYTPEQYARILASEQDLLREMADMHTDTPTSVYDRRVEQQQYTTVADLDRIFAEMESACDGIDILQPEYWAAIGRDLSGPSQSGVLASNQPAHAQSASQTLQSVEKAEQGSAKKRARHRSRKAKSPTPEPSSMISTRTSVSNQRRSASSRTKTVSPPPASIQTSRDSKDQAATPPAQTSKSSRRRAKNKTKTEADTPEVPVSLSPRRLRSSGVMSTTSSAKKNPQGNPTPESWETAPKADKMMSQMKEASMSWSDITEAWNDNRNESDDEMSWRALSKRWGRIRERIGPWPGFDELLLDTLGAFDPKLDDDDFAQIAKEVSSGLGWEVSSEACQVRYKALKESGKIDVKGKGRARK</sequence>
<dbReference type="STRING" id="229535.A0A0M8PED1"/>
<protein>
    <recommendedName>
        <fullName evidence="4">Myb-like domain-containing protein</fullName>
    </recommendedName>
</protein>
<feature type="compositionally biased region" description="Low complexity" evidence="1">
    <location>
        <begin position="135"/>
        <end position="154"/>
    </location>
</feature>
<dbReference type="AlphaFoldDB" id="A0A0M8PED1"/>
<comment type="caution">
    <text evidence="2">The sequence shown here is derived from an EMBL/GenBank/DDBJ whole genome shotgun (WGS) entry which is preliminary data.</text>
</comment>
<dbReference type="OrthoDB" id="4359842at2759"/>
<organism evidence="2 3">
    <name type="scientific">Penicillium nordicum</name>
    <dbReference type="NCBI Taxonomy" id="229535"/>
    <lineage>
        <taxon>Eukaryota</taxon>
        <taxon>Fungi</taxon>
        <taxon>Dikarya</taxon>
        <taxon>Ascomycota</taxon>
        <taxon>Pezizomycotina</taxon>
        <taxon>Eurotiomycetes</taxon>
        <taxon>Eurotiomycetidae</taxon>
        <taxon>Eurotiales</taxon>
        <taxon>Aspergillaceae</taxon>
        <taxon>Penicillium</taxon>
    </lineage>
</organism>
<evidence type="ECO:0008006" key="4">
    <source>
        <dbReference type="Google" id="ProtNLM"/>
    </source>
</evidence>
<proteinExistence type="predicted"/>
<feature type="compositionally biased region" description="Polar residues" evidence="1">
    <location>
        <begin position="557"/>
        <end position="577"/>
    </location>
</feature>
<feature type="compositionally biased region" description="Low complexity" evidence="1">
    <location>
        <begin position="217"/>
        <end position="232"/>
    </location>
</feature>
<evidence type="ECO:0000256" key="1">
    <source>
        <dbReference type="SAM" id="MobiDB-lite"/>
    </source>
</evidence>
<feature type="region of interest" description="Disordered" evidence="1">
    <location>
        <begin position="427"/>
        <end position="582"/>
    </location>
</feature>